<evidence type="ECO:0000256" key="6">
    <source>
        <dbReference type="ARBA" id="ARBA00022833"/>
    </source>
</evidence>
<dbReference type="PROSITE" id="PS50157">
    <property type="entry name" value="ZINC_FINGER_C2H2_2"/>
    <property type="match status" value="2"/>
</dbReference>
<comment type="caution">
    <text evidence="17">The sequence shown here is derived from an EMBL/GenBank/DDBJ whole genome shotgun (WGS) entry which is preliminary data.</text>
</comment>
<feature type="compositionally biased region" description="Polar residues" evidence="15">
    <location>
        <begin position="408"/>
        <end position="447"/>
    </location>
</feature>
<feature type="region of interest" description="Disordered" evidence="15">
    <location>
        <begin position="487"/>
        <end position="529"/>
    </location>
</feature>
<evidence type="ECO:0000259" key="16">
    <source>
        <dbReference type="PROSITE" id="PS50157"/>
    </source>
</evidence>
<keyword evidence="4" id="KW-0677">Repeat</keyword>
<evidence type="ECO:0000256" key="1">
    <source>
        <dbReference type="ARBA" id="ARBA00004123"/>
    </source>
</evidence>
<gene>
    <name evidence="17" type="ORF">LTR84_007265</name>
</gene>
<evidence type="ECO:0000313" key="17">
    <source>
        <dbReference type="EMBL" id="KAK5046911.1"/>
    </source>
</evidence>
<keyword evidence="18" id="KW-1185">Reference proteome</keyword>
<name>A0AAV9N158_9EURO</name>
<feature type="region of interest" description="Disordered" evidence="15">
    <location>
        <begin position="164"/>
        <end position="188"/>
    </location>
</feature>
<proteinExistence type="inferred from homology"/>
<keyword evidence="7" id="KW-0805">Transcription regulation</keyword>
<feature type="compositionally biased region" description="Basic and acidic residues" evidence="15">
    <location>
        <begin position="600"/>
        <end position="609"/>
    </location>
</feature>
<dbReference type="InterPro" id="IPR036236">
    <property type="entry name" value="Znf_C2H2_sf"/>
</dbReference>
<feature type="domain" description="C2H2-type" evidence="16">
    <location>
        <begin position="105"/>
        <end position="134"/>
    </location>
</feature>
<dbReference type="Proteomes" id="UP001358417">
    <property type="component" value="Unassembled WGS sequence"/>
</dbReference>
<keyword evidence="11" id="KW-0539">Nucleus</keyword>
<evidence type="ECO:0000256" key="7">
    <source>
        <dbReference type="ARBA" id="ARBA00023015"/>
    </source>
</evidence>
<dbReference type="EMBL" id="JAVRRD010000028">
    <property type="protein sequence ID" value="KAK5046911.1"/>
    <property type="molecule type" value="Genomic_DNA"/>
</dbReference>
<evidence type="ECO:0000256" key="9">
    <source>
        <dbReference type="ARBA" id="ARBA00023159"/>
    </source>
</evidence>
<evidence type="ECO:0000313" key="18">
    <source>
        <dbReference type="Proteomes" id="UP001358417"/>
    </source>
</evidence>
<accession>A0AAV9N158</accession>
<dbReference type="FunFam" id="3.30.160.60:FF:000993">
    <property type="entry name" value="pH-response transcription factor pacC/RIM101"/>
    <property type="match status" value="1"/>
</dbReference>
<dbReference type="GO" id="GO:0003677">
    <property type="term" value="F:DNA binding"/>
    <property type="evidence" value="ECO:0007669"/>
    <property type="project" value="UniProtKB-KW"/>
</dbReference>
<dbReference type="AlphaFoldDB" id="A0AAV9N158"/>
<comment type="subcellular location">
    <subcellularLocation>
        <location evidence="1">Nucleus</location>
    </subcellularLocation>
</comment>
<evidence type="ECO:0000256" key="11">
    <source>
        <dbReference type="ARBA" id="ARBA00023242"/>
    </source>
</evidence>
<dbReference type="GO" id="GO:0045944">
    <property type="term" value="P:positive regulation of transcription by RNA polymerase II"/>
    <property type="evidence" value="ECO:0007669"/>
    <property type="project" value="TreeGrafter"/>
</dbReference>
<evidence type="ECO:0000256" key="2">
    <source>
        <dbReference type="ARBA" id="ARBA00022491"/>
    </source>
</evidence>
<feature type="region of interest" description="Disordered" evidence="15">
    <location>
        <begin position="576"/>
        <end position="613"/>
    </location>
</feature>
<evidence type="ECO:0000256" key="3">
    <source>
        <dbReference type="ARBA" id="ARBA00022723"/>
    </source>
</evidence>
<evidence type="ECO:0000256" key="4">
    <source>
        <dbReference type="ARBA" id="ARBA00022737"/>
    </source>
</evidence>
<dbReference type="PANTHER" id="PTHR47257">
    <property type="entry name" value="PH-RESPONSE TRANSCRIPTION FACTOR PACC/RIM101"/>
    <property type="match status" value="1"/>
</dbReference>
<feature type="region of interest" description="Disordered" evidence="15">
    <location>
        <begin position="1"/>
        <end position="45"/>
    </location>
</feature>
<feature type="region of interest" description="Disordered" evidence="15">
    <location>
        <begin position="375"/>
        <end position="448"/>
    </location>
</feature>
<dbReference type="Gene3D" id="3.30.160.60">
    <property type="entry name" value="Classic Zinc Finger"/>
    <property type="match status" value="1"/>
</dbReference>
<dbReference type="RefSeq" id="XP_064702484.1">
    <property type="nucleotide sequence ID" value="XM_064850818.1"/>
</dbReference>
<keyword evidence="9" id="KW-0010">Activator</keyword>
<dbReference type="GeneID" id="89975431"/>
<dbReference type="PANTHER" id="PTHR47257:SF1">
    <property type="entry name" value="PH-RESPONSE TRANSCRIPTION FACTOR PACC_RIM101"/>
    <property type="match status" value="1"/>
</dbReference>
<keyword evidence="8" id="KW-0238">DNA-binding</keyword>
<keyword evidence="2" id="KW-0678">Repressor</keyword>
<dbReference type="SMART" id="SM00355">
    <property type="entry name" value="ZnF_C2H2"/>
    <property type="match status" value="2"/>
</dbReference>
<evidence type="ECO:0000256" key="8">
    <source>
        <dbReference type="ARBA" id="ARBA00023125"/>
    </source>
</evidence>
<dbReference type="GO" id="GO:0005634">
    <property type="term" value="C:nucleus"/>
    <property type="evidence" value="ECO:0007669"/>
    <property type="project" value="UniProtKB-SubCell"/>
</dbReference>
<keyword evidence="5 14" id="KW-0863">Zinc-finger</keyword>
<keyword evidence="10" id="KW-0804">Transcription</keyword>
<organism evidence="17 18">
    <name type="scientific">Exophiala bonariae</name>
    <dbReference type="NCBI Taxonomy" id="1690606"/>
    <lineage>
        <taxon>Eukaryota</taxon>
        <taxon>Fungi</taxon>
        <taxon>Dikarya</taxon>
        <taxon>Ascomycota</taxon>
        <taxon>Pezizomycotina</taxon>
        <taxon>Eurotiomycetes</taxon>
        <taxon>Chaetothyriomycetidae</taxon>
        <taxon>Chaetothyriales</taxon>
        <taxon>Herpotrichiellaceae</taxon>
        <taxon>Exophiala</taxon>
    </lineage>
</organism>
<evidence type="ECO:0000256" key="5">
    <source>
        <dbReference type="ARBA" id="ARBA00022771"/>
    </source>
</evidence>
<dbReference type="PROSITE" id="PS00028">
    <property type="entry name" value="ZINC_FINGER_C2H2_1"/>
    <property type="match status" value="1"/>
</dbReference>
<dbReference type="InterPro" id="IPR013087">
    <property type="entry name" value="Znf_C2H2_type"/>
</dbReference>
<keyword evidence="3" id="KW-0479">Metal-binding</keyword>
<evidence type="ECO:0000256" key="13">
    <source>
        <dbReference type="ARBA" id="ARBA00039490"/>
    </source>
</evidence>
<reference evidence="17 18" key="1">
    <citation type="submission" date="2023-08" db="EMBL/GenBank/DDBJ databases">
        <title>Black Yeasts Isolated from many extreme environments.</title>
        <authorList>
            <person name="Coleine C."/>
            <person name="Stajich J.E."/>
            <person name="Selbmann L."/>
        </authorList>
    </citation>
    <scope>NUCLEOTIDE SEQUENCE [LARGE SCALE GENOMIC DNA]</scope>
    <source>
        <strain evidence="17 18">CCFEE 5792</strain>
    </source>
</reference>
<dbReference type="InterPro" id="IPR050806">
    <property type="entry name" value="pacC/RIM101"/>
</dbReference>
<evidence type="ECO:0000256" key="12">
    <source>
        <dbReference type="ARBA" id="ARBA00038089"/>
    </source>
</evidence>
<evidence type="ECO:0000256" key="10">
    <source>
        <dbReference type="ARBA" id="ARBA00023163"/>
    </source>
</evidence>
<keyword evidence="6" id="KW-0862">Zinc</keyword>
<evidence type="ECO:0000256" key="14">
    <source>
        <dbReference type="PROSITE-ProRule" id="PRU00042"/>
    </source>
</evidence>
<feature type="compositionally biased region" description="Low complexity" evidence="15">
    <location>
        <begin position="20"/>
        <end position="44"/>
    </location>
</feature>
<sequence length="623" mass="67774">MSEIGEASTTTPNPPPPQDVVPQQGQLPQQPAAAAAPQPTAPAVNSAGENLQCQWQACGERCTSPEALYVSRSFSITTHFDPSNRQQEHVCERHVGRKSTNNLNLTCAWGQCRTTTVKRDHITSHIRVHVPLKPHKCEFCGKAFKRPQDLKKHVKTHADDSVIMRSPNLEPNGGQRQPQNGMPSGADYNASYYGHPLTGQVPPNYYAPAMPGPADYAGQHHPNQYYQPHPQAGAHPGYGPVTYYSTAPQTTYDFETRKRGYDALDHFFGQVKRRELDPINFHNVSRRLFELQGLQLPQIIPSAVSVPAYQPVSLGGAYDHADPIQAYSLPPMGNAKTREDLTSIDQILEQMQATIYENDNHLAQNGVAQPGASYVAYRTSNSPPSSHMPSAASHSTPSSMLQHHHQGSIASATDASTPGLTPPSSAQSYTSGQSPLQGHAAPSTSAMYPTLPSSASDIAYAAANAATLSGMYDSEDHRRRYSGGMLQRAAPAPGKDDMDIASDGSVTPPASAMNKQAKGKGKASPEESVIDPALSADASTPKSDSKEADHEQVWVQNMRLIEWMREFIKKRLERGDFGDVEGNESDVKDEGNVDTDMSGTDDHKDKSDQEQLYPVLRHVEESV</sequence>
<protein>
    <recommendedName>
        <fullName evidence="13">pH-response transcription factor pacC/RIM101</fullName>
    </recommendedName>
</protein>
<evidence type="ECO:0000256" key="15">
    <source>
        <dbReference type="SAM" id="MobiDB-lite"/>
    </source>
</evidence>
<dbReference type="SUPFAM" id="SSF57667">
    <property type="entry name" value="beta-beta-alpha zinc fingers"/>
    <property type="match status" value="1"/>
</dbReference>
<feature type="compositionally biased region" description="Low complexity" evidence="15">
    <location>
        <begin position="379"/>
        <end position="400"/>
    </location>
</feature>
<comment type="similarity">
    <text evidence="12">Belongs to the pacC/RIM101 family.</text>
</comment>
<dbReference type="GO" id="GO:0008270">
    <property type="term" value="F:zinc ion binding"/>
    <property type="evidence" value="ECO:0007669"/>
    <property type="project" value="UniProtKB-KW"/>
</dbReference>
<feature type="domain" description="C2H2-type" evidence="16">
    <location>
        <begin position="135"/>
        <end position="162"/>
    </location>
</feature>